<gene>
    <name evidence="3" type="ORF">CPB83DRAFT_875673</name>
</gene>
<feature type="region of interest" description="Disordered" evidence="2">
    <location>
        <begin position="1"/>
        <end position="22"/>
    </location>
</feature>
<evidence type="ECO:0000256" key="1">
    <source>
        <dbReference type="SAM" id="Coils"/>
    </source>
</evidence>
<keyword evidence="4" id="KW-1185">Reference proteome</keyword>
<protein>
    <submittedName>
        <fullName evidence="3">Uncharacterized protein</fullName>
    </submittedName>
</protein>
<name>A0A9P6JQL0_9AGAR</name>
<evidence type="ECO:0000256" key="2">
    <source>
        <dbReference type="SAM" id="MobiDB-lite"/>
    </source>
</evidence>
<evidence type="ECO:0000313" key="4">
    <source>
        <dbReference type="Proteomes" id="UP000807306"/>
    </source>
</evidence>
<feature type="coiled-coil region" evidence="1">
    <location>
        <begin position="420"/>
        <end position="447"/>
    </location>
</feature>
<dbReference type="AlphaFoldDB" id="A0A9P6JQL0"/>
<reference evidence="3" key="1">
    <citation type="submission" date="2020-11" db="EMBL/GenBank/DDBJ databases">
        <authorList>
            <consortium name="DOE Joint Genome Institute"/>
            <person name="Ahrendt S."/>
            <person name="Riley R."/>
            <person name="Andreopoulos W."/>
            <person name="Labutti K."/>
            <person name="Pangilinan J."/>
            <person name="Ruiz-Duenas F.J."/>
            <person name="Barrasa J.M."/>
            <person name="Sanchez-Garcia M."/>
            <person name="Camarero S."/>
            <person name="Miyauchi S."/>
            <person name="Serrano A."/>
            <person name="Linde D."/>
            <person name="Babiker R."/>
            <person name="Drula E."/>
            <person name="Ayuso-Fernandez I."/>
            <person name="Pacheco R."/>
            <person name="Padilla G."/>
            <person name="Ferreira P."/>
            <person name="Barriuso J."/>
            <person name="Kellner H."/>
            <person name="Castanera R."/>
            <person name="Alfaro M."/>
            <person name="Ramirez L."/>
            <person name="Pisabarro A.G."/>
            <person name="Kuo A."/>
            <person name="Tritt A."/>
            <person name="Lipzen A."/>
            <person name="He G."/>
            <person name="Yan M."/>
            <person name="Ng V."/>
            <person name="Cullen D."/>
            <person name="Martin F."/>
            <person name="Rosso M.-N."/>
            <person name="Henrissat B."/>
            <person name="Hibbett D."/>
            <person name="Martinez A.T."/>
            <person name="Grigoriev I.V."/>
        </authorList>
    </citation>
    <scope>NUCLEOTIDE SEQUENCE</scope>
    <source>
        <strain evidence="3">CBS 506.95</strain>
    </source>
</reference>
<accession>A0A9P6JQL0</accession>
<comment type="caution">
    <text evidence="3">The sequence shown here is derived from an EMBL/GenBank/DDBJ whole genome shotgun (WGS) entry which is preliminary data.</text>
</comment>
<sequence>MFTKGPRFNPAKPSEVPPPGAYNIQQESVLDNYKKGAFLEKADRFNLDKLDPTVSSTKQPHPPTSERYGLLQKKVDDLEKIHVDGKKAHQVQLEKLRQELVASQKLGADATDKLERQRKARTAIEESLQESKRSNLADQSEIKDLKHKLRLLEIERDKSSSKQPDINDLKKNVQALESKRKDELRERDRRIAELERILQVERKKRELLESKAKDSRRLYEDEAQTLRLALNDKDALLDAARAESSIAHERVTQLESTSANQEDELLDQLKSHKSLLGVVARQYGSLVTRSTSLNEHQRLKQSHTALEFRQLRLQRKLVNTEGQVLELTHLIRQVKDQNNLLAHQLHDALKEIEFLRRCDDDMKSSLPESDGTHLTMAVIHDQLCDEKAQLVESTELTNELVLTFYRSKADQIYLASTVIVKEHSDTLALAEQRLRDLTSALASHEAIATRLETIQKARLADQEALGKAMTDADNLRASTALLEVHLAEVRQQLDESDSVHAAALKKEKDIIQRLSTTIQKNRMAEDALRAEIDRLTADLTSVEGYEAAYNKLYDQVGSLIARNEIAQEEAERISRFNAEILGHKNPDQRIMYVDRIRTELAETKMQIADLKHEQDNLRVQNGDLENELRMYKSVGVDSKPRTHITRVGRQPLVNLTQSMNNSSNVQNGHQRQANGINKQAQPPAFKITLSEPVTEASYGEMTLDEII</sequence>
<dbReference type="Proteomes" id="UP000807306">
    <property type="component" value="Unassembled WGS sequence"/>
</dbReference>
<proteinExistence type="predicted"/>
<dbReference type="OrthoDB" id="419631at2759"/>
<keyword evidence="1" id="KW-0175">Coiled coil</keyword>
<feature type="region of interest" description="Disordered" evidence="2">
    <location>
        <begin position="48"/>
        <end position="68"/>
    </location>
</feature>
<evidence type="ECO:0000313" key="3">
    <source>
        <dbReference type="EMBL" id="KAF9529321.1"/>
    </source>
</evidence>
<feature type="coiled-coil region" evidence="1">
    <location>
        <begin position="593"/>
        <end position="627"/>
    </location>
</feature>
<organism evidence="3 4">
    <name type="scientific">Crepidotus variabilis</name>
    <dbReference type="NCBI Taxonomy" id="179855"/>
    <lineage>
        <taxon>Eukaryota</taxon>
        <taxon>Fungi</taxon>
        <taxon>Dikarya</taxon>
        <taxon>Basidiomycota</taxon>
        <taxon>Agaricomycotina</taxon>
        <taxon>Agaricomycetes</taxon>
        <taxon>Agaricomycetidae</taxon>
        <taxon>Agaricales</taxon>
        <taxon>Agaricineae</taxon>
        <taxon>Crepidotaceae</taxon>
        <taxon>Crepidotus</taxon>
    </lineage>
</organism>
<feature type="coiled-coil region" evidence="1">
    <location>
        <begin position="142"/>
        <end position="211"/>
    </location>
</feature>
<dbReference type="EMBL" id="MU157847">
    <property type="protein sequence ID" value="KAF9529321.1"/>
    <property type="molecule type" value="Genomic_DNA"/>
</dbReference>